<evidence type="ECO:0000256" key="4">
    <source>
        <dbReference type="ARBA" id="ARBA00023319"/>
    </source>
</evidence>
<dbReference type="SUPFAM" id="SSF48726">
    <property type="entry name" value="Immunoglobulin"/>
    <property type="match status" value="4"/>
</dbReference>
<dbReference type="InterPro" id="IPR036179">
    <property type="entry name" value="Ig-like_dom_sf"/>
</dbReference>
<dbReference type="SMART" id="SM00409">
    <property type="entry name" value="IG"/>
    <property type="match status" value="4"/>
</dbReference>
<dbReference type="PROSITE" id="PS50835">
    <property type="entry name" value="IG_LIKE"/>
    <property type="match status" value="4"/>
</dbReference>
<dbReference type="GO" id="GO:0009653">
    <property type="term" value="P:anatomical structure morphogenesis"/>
    <property type="evidence" value="ECO:0007669"/>
    <property type="project" value="UniProtKB-ARBA"/>
</dbReference>
<organism evidence="9 10">
    <name type="scientific">Drosophila virilis</name>
    <name type="common">Fruit fly</name>
    <dbReference type="NCBI Taxonomy" id="7244"/>
    <lineage>
        <taxon>Eukaryota</taxon>
        <taxon>Metazoa</taxon>
        <taxon>Ecdysozoa</taxon>
        <taxon>Arthropoda</taxon>
        <taxon>Hexapoda</taxon>
        <taxon>Insecta</taxon>
        <taxon>Pterygota</taxon>
        <taxon>Neoptera</taxon>
        <taxon>Endopterygota</taxon>
        <taxon>Diptera</taxon>
        <taxon>Brachycera</taxon>
        <taxon>Muscomorpha</taxon>
        <taxon>Ephydroidea</taxon>
        <taxon>Drosophilidae</taxon>
        <taxon>Drosophila</taxon>
    </lineage>
</organism>
<dbReference type="Proteomes" id="UP000008792">
    <property type="component" value="Unassembled WGS sequence"/>
</dbReference>
<evidence type="ECO:0000256" key="6">
    <source>
        <dbReference type="SAM" id="Phobius"/>
    </source>
</evidence>
<protein>
    <submittedName>
        <fullName evidence="9">Uncharacterized protein, isoform B</fullName>
    </submittedName>
</protein>
<evidence type="ECO:0000313" key="10">
    <source>
        <dbReference type="Proteomes" id="UP000008792"/>
    </source>
</evidence>
<keyword evidence="10" id="KW-1185">Reference proteome</keyword>
<dbReference type="InterPro" id="IPR003599">
    <property type="entry name" value="Ig_sub"/>
</dbReference>
<name>A0A0Q9WV25_DROVI</name>
<dbReference type="PANTHER" id="PTHR12231">
    <property type="entry name" value="CTX-RELATED TYPE I TRANSMEMBRANE PROTEIN"/>
    <property type="match status" value="1"/>
</dbReference>
<keyword evidence="6" id="KW-0472">Membrane</keyword>
<keyword evidence="3" id="KW-1015">Disulfide bond</keyword>
<evidence type="ECO:0000256" key="5">
    <source>
        <dbReference type="SAM" id="MobiDB-lite"/>
    </source>
</evidence>
<dbReference type="PANTHER" id="PTHR12231:SF240">
    <property type="entry name" value="PROTEIN TURTLE HOMOLOG B"/>
    <property type="match status" value="1"/>
</dbReference>
<dbReference type="InterPro" id="IPR013106">
    <property type="entry name" value="Ig_V-set"/>
</dbReference>
<keyword evidence="2" id="KW-0677">Repeat</keyword>
<feature type="domain" description="Fibronectin type-III" evidence="8">
    <location>
        <begin position="572"/>
        <end position="662"/>
    </location>
</feature>
<dbReference type="InterPro" id="IPR013098">
    <property type="entry name" value="Ig_I-set"/>
</dbReference>
<feature type="region of interest" description="Disordered" evidence="5">
    <location>
        <begin position="703"/>
        <end position="732"/>
    </location>
</feature>
<feature type="domain" description="Ig-like" evidence="7">
    <location>
        <begin position="66"/>
        <end position="145"/>
    </location>
</feature>
<dbReference type="CDD" id="cd00063">
    <property type="entry name" value="FN3"/>
    <property type="match status" value="2"/>
</dbReference>
<proteinExistence type="predicted"/>
<dbReference type="Pfam" id="PF07679">
    <property type="entry name" value="I-set"/>
    <property type="match status" value="1"/>
</dbReference>
<feature type="domain" description="Ig-like" evidence="7">
    <location>
        <begin position="152"/>
        <end position="252"/>
    </location>
</feature>
<evidence type="ECO:0000259" key="8">
    <source>
        <dbReference type="PROSITE" id="PS50853"/>
    </source>
</evidence>
<evidence type="ECO:0000313" key="9">
    <source>
        <dbReference type="EMBL" id="KRF85521.1"/>
    </source>
</evidence>
<feature type="domain" description="Ig-like" evidence="7">
    <location>
        <begin position="359"/>
        <end position="447"/>
    </location>
</feature>
<keyword evidence="1" id="KW-0732">Signal</keyword>
<dbReference type="InParanoid" id="A0A0Q9WV25"/>
<dbReference type="PROSITE" id="PS50853">
    <property type="entry name" value="FN3"/>
    <property type="match status" value="2"/>
</dbReference>
<dbReference type="InterPro" id="IPR036116">
    <property type="entry name" value="FN3_sf"/>
</dbReference>
<feature type="domain" description="Fibronectin type-III" evidence="8">
    <location>
        <begin position="452"/>
        <end position="546"/>
    </location>
</feature>
<dbReference type="SUPFAM" id="SSF49265">
    <property type="entry name" value="Fibronectin type III"/>
    <property type="match status" value="1"/>
</dbReference>
<dbReference type="FunFam" id="2.60.40.10:FF:001149">
    <property type="entry name" value="Turtle, isoform H"/>
    <property type="match status" value="1"/>
</dbReference>
<dbReference type="Pfam" id="PF00041">
    <property type="entry name" value="fn3"/>
    <property type="match status" value="1"/>
</dbReference>
<feature type="transmembrane region" description="Helical" evidence="6">
    <location>
        <begin position="667"/>
        <end position="689"/>
    </location>
</feature>
<gene>
    <name evidence="9" type="primary">Dvir\GJ16223</name>
    <name evidence="9" type="ORF">Dvir_GJ16223</name>
</gene>
<keyword evidence="4" id="KW-0393">Immunoglobulin domain</keyword>
<dbReference type="EMBL" id="CH940661">
    <property type="protein sequence ID" value="KRF85521.1"/>
    <property type="molecule type" value="Genomic_DNA"/>
</dbReference>
<dbReference type="InterPro" id="IPR003961">
    <property type="entry name" value="FN3_dom"/>
</dbReference>
<feature type="compositionally biased region" description="Basic and acidic residues" evidence="5">
    <location>
        <begin position="720"/>
        <end position="732"/>
    </location>
</feature>
<dbReference type="STRING" id="7244.A0A0Q9WV25"/>
<dbReference type="GO" id="GO:0030154">
    <property type="term" value="P:cell differentiation"/>
    <property type="evidence" value="ECO:0007669"/>
    <property type="project" value="UniProtKB-ARBA"/>
</dbReference>
<keyword evidence="6" id="KW-0812">Transmembrane</keyword>
<dbReference type="AlphaFoldDB" id="A0A0Q9WV25"/>
<dbReference type="SMR" id="A0A0Q9WV25"/>
<dbReference type="InterPro" id="IPR051170">
    <property type="entry name" value="Neural/epithelial_adhesion"/>
</dbReference>
<dbReference type="OrthoDB" id="6234674at2759"/>
<evidence type="ECO:0000256" key="3">
    <source>
        <dbReference type="ARBA" id="ARBA00023157"/>
    </source>
</evidence>
<dbReference type="CDD" id="cd00096">
    <property type="entry name" value="Ig"/>
    <property type="match status" value="1"/>
</dbReference>
<dbReference type="InterPro" id="IPR013783">
    <property type="entry name" value="Ig-like_fold"/>
</dbReference>
<dbReference type="Pfam" id="PF13927">
    <property type="entry name" value="Ig_3"/>
    <property type="match status" value="2"/>
</dbReference>
<dbReference type="Pfam" id="PF07686">
    <property type="entry name" value="V-set"/>
    <property type="match status" value="1"/>
</dbReference>
<dbReference type="SMART" id="SM00408">
    <property type="entry name" value="IGc2"/>
    <property type="match status" value="4"/>
</dbReference>
<accession>A0A0Q9WV25</accession>
<dbReference type="FunFam" id="2.60.40.10:FF:001842">
    <property type="entry name" value="Uncharacterized protein, isoform B"/>
    <property type="match status" value="1"/>
</dbReference>
<dbReference type="InterPro" id="IPR003598">
    <property type="entry name" value="Ig_sub2"/>
</dbReference>
<reference evidence="9 10" key="1">
    <citation type="journal article" date="2007" name="Nature">
        <title>Evolution of genes and genomes on the Drosophila phylogeny.</title>
        <authorList>
            <consortium name="Drosophila 12 Genomes Consortium"/>
            <person name="Clark A.G."/>
            <person name="Eisen M.B."/>
            <person name="Smith D.R."/>
            <person name="Bergman C.M."/>
            <person name="Oliver B."/>
            <person name="Markow T.A."/>
            <person name="Kaufman T.C."/>
            <person name="Kellis M."/>
            <person name="Gelbart W."/>
            <person name="Iyer V.N."/>
            <person name="Pollard D.A."/>
            <person name="Sackton T.B."/>
            <person name="Larracuente A.M."/>
            <person name="Singh N.D."/>
            <person name="Abad J.P."/>
            <person name="Abt D.N."/>
            <person name="Adryan B."/>
            <person name="Aguade M."/>
            <person name="Akashi H."/>
            <person name="Anderson W.W."/>
            <person name="Aquadro C.F."/>
            <person name="Ardell D.H."/>
            <person name="Arguello R."/>
            <person name="Artieri C.G."/>
            <person name="Barbash D.A."/>
            <person name="Barker D."/>
            <person name="Barsanti P."/>
            <person name="Batterham P."/>
            <person name="Batzoglou S."/>
            <person name="Begun D."/>
            <person name="Bhutkar A."/>
            <person name="Blanco E."/>
            <person name="Bosak S.A."/>
            <person name="Bradley R.K."/>
            <person name="Brand A.D."/>
            <person name="Brent M.R."/>
            <person name="Brooks A.N."/>
            <person name="Brown R.H."/>
            <person name="Butlin R.K."/>
            <person name="Caggese C."/>
            <person name="Calvi B.R."/>
            <person name="Bernardo de Carvalho A."/>
            <person name="Caspi A."/>
            <person name="Castrezana S."/>
            <person name="Celniker S.E."/>
            <person name="Chang J.L."/>
            <person name="Chapple C."/>
            <person name="Chatterji S."/>
            <person name="Chinwalla A."/>
            <person name="Civetta A."/>
            <person name="Clifton S.W."/>
            <person name="Comeron J.M."/>
            <person name="Costello J.C."/>
            <person name="Coyne J.A."/>
            <person name="Daub J."/>
            <person name="David R.G."/>
            <person name="Delcher A.L."/>
            <person name="Delehaunty K."/>
            <person name="Do C.B."/>
            <person name="Ebling H."/>
            <person name="Edwards K."/>
            <person name="Eickbush T."/>
            <person name="Evans J.D."/>
            <person name="Filipski A."/>
            <person name="Findeiss S."/>
            <person name="Freyhult E."/>
            <person name="Fulton L."/>
            <person name="Fulton R."/>
            <person name="Garcia A.C."/>
            <person name="Gardiner A."/>
            <person name="Garfield D.A."/>
            <person name="Garvin B.E."/>
            <person name="Gibson G."/>
            <person name="Gilbert D."/>
            <person name="Gnerre S."/>
            <person name="Godfrey J."/>
            <person name="Good R."/>
            <person name="Gotea V."/>
            <person name="Gravely B."/>
            <person name="Greenberg A.J."/>
            <person name="Griffiths-Jones S."/>
            <person name="Gross S."/>
            <person name="Guigo R."/>
            <person name="Gustafson E.A."/>
            <person name="Haerty W."/>
            <person name="Hahn M.W."/>
            <person name="Halligan D.L."/>
            <person name="Halpern A.L."/>
            <person name="Halter G.M."/>
            <person name="Han M.V."/>
            <person name="Heger A."/>
            <person name="Hillier L."/>
            <person name="Hinrichs A.S."/>
            <person name="Holmes I."/>
            <person name="Hoskins R.A."/>
            <person name="Hubisz M.J."/>
            <person name="Hultmark D."/>
            <person name="Huntley M.A."/>
            <person name="Jaffe D.B."/>
            <person name="Jagadeeshan S."/>
            <person name="Jeck W.R."/>
            <person name="Johnson J."/>
            <person name="Jones C.D."/>
            <person name="Jordan W.C."/>
            <person name="Karpen G.H."/>
            <person name="Kataoka E."/>
            <person name="Keightley P.D."/>
            <person name="Kheradpour P."/>
            <person name="Kirkness E.F."/>
            <person name="Koerich L.B."/>
            <person name="Kristiansen K."/>
            <person name="Kudrna D."/>
            <person name="Kulathinal R.J."/>
            <person name="Kumar S."/>
            <person name="Kwok R."/>
            <person name="Lander E."/>
            <person name="Langley C.H."/>
            <person name="Lapoint R."/>
            <person name="Lazzaro B.P."/>
            <person name="Lee S.J."/>
            <person name="Levesque L."/>
            <person name="Li R."/>
            <person name="Lin C.F."/>
            <person name="Lin M.F."/>
            <person name="Lindblad-Toh K."/>
            <person name="Llopart A."/>
            <person name="Long M."/>
            <person name="Low L."/>
            <person name="Lozovsky E."/>
            <person name="Lu J."/>
            <person name="Luo M."/>
            <person name="Machado C.A."/>
            <person name="Makalowski W."/>
            <person name="Marzo M."/>
            <person name="Matsuda M."/>
            <person name="Matzkin L."/>
            <person name="McAllister B."/>
            <person name="McBride C.S."/>
            <person name="McKernan B."/>
            <person name="McKernan K."/>
            <person name="Mendez-Lago M."/>
            <person name="Minx P."/>
            <person name="Mollenhauer M.U."/>
            <person name="Montooth K."/>
            <person name="Mount S.M."/>
            <person name="Mu X."/>
            <person name="Myers E."/>
            <person name="Negre B."/>
            <person name="Newfeld S."/>
            <person name="Nielsen R."/>
            <person name="Noor M.A."/>
            <person name="O'Grady P."/>
            <person name="Pachter L."/>
            <person name="Papaceit M."/>
            <person name="Parisi M.J."/>
            <person name="Parisi M."/>
            <person name="Parts L."/>
            <person name="Pedersen J.S."/>
            <person name="Pesole G."/>
            <person name="Phillippy A.M."/>
            <person name="Ponting C.P."/>
            <person name="Pop M."/>
            <person name="Porcelli D."/>
            <person name="Powell J.R."/>
            <person name="Prohaska S."/>
            <person name="Pruitt K."/>
            <person name="Puig M."/>
            <person name="Quesneville H."/>
            <person name="Ram K.R."/>
            <person name="Rand D."/>
            <person name="Rasmussen M.D."/>
            <person name="Reed L.K."/>
            <person name="Reenan R."/>
            <person name="Reily A."/>
            <person name="Remington K.A."/>
            <person name="Rieger T.T."/>
            <person name="Ritchie M.G."/>
            <person name="Robin C."/>
            <person name="Rogers Y.H."/>
            <person name="Rohde C."/>
            <person name="Rozas J."/>
            <person name="Rubenfield M.J."/>
            <person name="Ruiz A."/>
            <person name="Russo S."/>
            <person name="Salzberg S.L."/>
            <person name="Sanchez-Gracia A."/>
            <person name="Saranga D.J."/>
            <person name="Sato H."/>
            <person name="Schaeffer S.W."/>
            <person name="Schatz M.C."/>
            <person name="Schlenke T."/>
            <person name="Schwartz R."/>
            <person name="Segarra C."/>
            <person name="Singh R.S."/>
            <person name="Sirot L."/>
            <person name="Sirota M."/>
            <person name="Sisneros N.B."/>
            <person name="Smith C.D."/>
            <person name="Smith T.F."/>
            <person name="Spieth J."/>
            <person name="Stage D.E."/>
            <person name="Stark A."/>
            <person name="Stephan W."/>
            <person name="Strausberg R.L."/>
            <person name="Strempel S."/>
            <person name="Sturgill D."/>
            <person name="Sutton G."/>
            <person name="Sutton G.G."/>
            <person name="Tao W."/>
            <person name="Teichmann S."/>
            <person name="Tobari Y.N."/>
            <person name="Tomimura Y."/>
            <person name="Tsolas J.M."/>
            <person name="Valente V.L."/>
            <person name="Venter E."/>
            <person name="Venter J.C."/>
            <person name="Vicario S."/>
            <person name="Vieira F.G."/>
            <person name="Vilella A.J."/>
            <person name="Villasante A."/>
            <person name="Walenz B."/>
            <person name="Wang J."/>
            <person name="Wasserman M."/>
            <person name="Watts T."/>
            <person name="Wilson D."/>
            <person name="Wilson R.K."/>
            <person name="Wing R.A."/>
            <person name="Wolfner M.F."/>
            <person name="Wong A."/>
            <person name="Wong G.K."/>
            <person name="Wu C.I."/>
            <person name="Wu G."/>
            <person name="Yamamoto D."/>
            <person name="Yang H.P."/>
            <person name="Yang S.P."/>
            <person name="Yorke J.A."/>
            <person name="Yoshida K."/>
            <person name="Zdobnov E."/>
            <person name="Zhang P."/>
            <person name="Zhang Y."/>
            <person name="Zimin A.V."/>
            <person name="Baldwin J."/>
            <person name="Abdouelleil A."/>
            <person name="Abdulkadir J."/>
            <person name="Abebe A."/>
            <person name="Abera B."/>
            <person name="Abreu J."/>
            <person name="Acer S.C."/>
            <person name="Aftuck L."/>
            <person name="Alexander A."/>
            <person name="An P."/>
            <person name="Anderson E."/>
            <person name="Anderson S."/>
            <person name="Arachi H."/>
            <person name="Azer M."/>
            <person name="Bachantsang P."/>
            <person name="Barry A."/>
            <person name="Bayul T."/>
            <person name="Berlin A."/>
            <person name="Bessette D."/>
            <person name="Bloom T."/>
            <person name="Blye J."/>
            <person name="Boguslavskiy L."/>
            <person name="Bonnet C."/>
            <person name="Boukhgalter B."/>
            <person name="Bourzgui I."/>
            <person name="Brown A."/>
            <person name="Cahill P."/>
            <person name="Channer S."/>
            <person name="Cheshatsang Y."/>
            <person name="Chuda L."/>
            <person name="Citroen M."/>
            <person name="Collymore A."/>
            <person name="Cooke P."/>
            <person name="Costello M."/>
            <person name="D'Aco K."/>
            <person name="Daza R."/>
            <person name="De Haan G."/>
            <person name="DeGray S."/>
            <person name="DeMaso C."/>
            <person name="Dhargay N."/>
            <person name="Dooley K."/>
            <person name="Dooley E."/>
            <person name="Doricent M."/>
            <person name="Dorje P."/>
            <person name="Dorjee K."/>
            <person name="Dupes A."/>
            <person name="Elong R."/>
            <person name="Falk J."/>
            <person name="Farina A."/>
            <person name="Faro S."/>
            <person name="Ferguson D."/>
            <person name="Fisher S."/>
            <person name="Foley C.D."/>
            <person name="Franke A."/>
            <person name="Friedrich D."/>
            <person name="Gadbois L."/>
            <person name="Gearin G."/>
            <person name="Gearin C.R."/>
            <person name="Giannoukos G."/>
            <person name="Goode T."/>
            <person name="Graham J."/>
            <person name="Grandbois E."/>
            <person name="Grewal S."/>
            <person name="Gyaltsen K."/>
            <person name="Hafez N."/>
            <person name="Hagos B."/>
            <person name="Hall J."/>
            <person name="Henson C."/>
            <person name="Hollinger A."/>
            <person name="Honan T."/>
            <person name="Huard M.D."/>
            <person name="Hughes L."/>
            <person name="Hurhula B."/>
            <person name="Husby M.E."/>
            <person name="Kamat A."/>
            <person name="Kanga B."/>
            <person name="Kashin S."/>
            <person name="Khazanovich D."/>
            <person name="Kisner P."/>
            <person name="Lance K."/>
            <person name="Lara M."/>
            <person name="Lee W."/>
            <person name="Lennon N."/>
            <person name="Letendre F."/>
            <person name="LeVine R."/>
            <person name="Lipovsky A."/>
            <person name="Liu X."/>
            <person name="Liu J."/>
            <person name="Liu S."/>
            <person name="Lokyitsang T."/>
            <person name="Lokyitsang Y."/>
            <person name="Lubonja R."/>
            <person name="Lui A."/>
            <person name="MacDonald P."/>
            <person name="Magnisalis V."/>
            <person name="Maru K."/>
            <person name="Matthews C."/>
            <person name="McCusker W."/>
            <person name="McDonough S."/>
            <person name="Mehta T."/>
            <person name="Meldrim J."/>
            <person name="Meneus L."/>
            <person name="Mihai O."/>
            <person name="Mihalev A."/>
            <person name="Mihova T."/>
            <person name="Mittelman R."/>
            <person name="Mlenga V."/>
            <person name="Montmayeur A."/>
            <person name="Mulrain L."/>
            <person name="Navidi A."/>
            <person name="Naylor J."/>
            <person name="Negash T."/>
            <person name="Nguyen T."/>
            <person name="Nguyen N."/>
            <person name="Nicol R."/>
            <person name="Norbu C."/>
            <person name="Norbu N."/>
            <person name="Novod N."/>
            <person name="O'Neill B."/>
            <person name="Osman S."/>
            <person name="Markiewicz E."/>
            <person name="Oyono O.L."/>
            <person name="Patti C."/>
            <person name="Phunkhang P."/>
            <person name="Pierre F."/>
            <person name="Priest M."/>
            <person name="Raghuraman S."/>
            <person name="Rege F."/>
            <person name="Reyes R."/>
            <person name="Rise C."/>
            <person name="Rogov P."/>
            <person name="Ross K."/>
            <person name="Ryan E."/>
            <person name="Settipalli S."/>
            <person name="Shea T."/>
            <person name="Sherpa N."/>
            <person name="Shi L."/>
            <person name="Shih D."/>
            <person name="Sparrow T."/>
            <person name="Spaulding J."/>
            <person name="Stalker J."/>
            <person name="Stange-Thomann N."/>
            <person name="Stavropoulos S."/>
            <person name="Stone C."/>
            <person name="Strader C."/>
            <person name="Tesfaye S."/>
            <person name="Thomson T."/>
            <person name="Thoulutsang Y."/>
            <person name="Thoulutsang D."/>
            <person name="Topham K."/>
            <person name="Topping I."/>
            <person name="Tsamla T."/>
            <person name="Vassiliev H."/>
            <person name="Vo A."/>
            <person name="Wangchuk T."/>
            <person name="Wangdi T."/>
            <person name="Weiand M."/>
            <person name="Wilkinson J."/>
            <person name="Wilson A."/>
            <person name="Yadav S."/>
            <person name="Young G."/>
            <person name="Yu Q."/>
            <person name="Zembek L."/>
            <person name="Zhong D."/>
            <person name="Zimmer A."/>
            <person name="Zwirko Z."/>
            <person name="Jaffe D.B."/>
            <person name="Alvarez P."/>
            <person name="Brockman W."/>
            <person name="Butler J."/>
            <person name="Chin C."/>
            <person name="Gnerre S."/>
            <person name="Grabherr M."/>
            <person name="Kleber M."/>
            <person name="Mauceli E."/>
            <person name="MacCallum I."/>
        </authorList>
    </citation>
    <scope>NUCLEOTIDE SEQUENCE [LARGE SCALE GENOMIC DNA]</scope>
    <source>
        <strain evidence="10">Tucson 15010-1051.87</strain>
    </source>
</reference>
<feature type="domain" description="Ig-like" evidence="7">
    <location>
        <begin position="264"/>
        <end position="352"/>
    </location>
</feature>
<evidence type="ECO:0000259" key="7">
    <source>
        <dbReference type="PROSITE" id="PS50835"/>
    </source>
</evidence>
<keyword evidence="6" id="KW-1133">Transmembrane helix</keyword>
<dbReference type="SMART" id="SM00060">
    <property type="entry name" value="FN3"/>
    <property type="match status" value="2"/>
</dbReference>
<dbReference type="InterPro" id="IPR007110">
    <property type="entry name" value="Ig-like_dom"/>
</dbReference>
<feature type="compositionally biased region" description="Acidic residues" evidence="5">
    <location>
        <begin position="706"/>
        <end position="719"/>
    </location>
</feature>
<dbReference type="FunCoup" id="A0A0Q9WV25">
    <property type="interactions" value="90"/>
</dbReference>
<sequence>MSSKMAKQRNGLIPPNQVNEEQHAANVMGGGKLQLQVLLLALLINTSCVACARDHRKQSNLEAKVGSHVVFNCYIDFPYDSPIPYVVHWSKDNKKIFTWYENETSTNELFIGRLHLVSHPHDLGKASVNLTSIRESDQGWYHCQIIFPNRAPSVRNNGTRYHLTVQGGSLIKIPPVNQTIMEGQTAFFHCVMKYPDSSQAAWYKDGVLLQEVQDLVRRSFTGPDGSLSIDPTMMSDLGEYECKVRSNEGELQTAKAFLNIQYKAKVIYAPPEVYLPFGQPAVLDCHFRANPPLKNLRWEKDGLLFDSYNVPGVFYKMNGSLFFSKVNENYAGSYTCTPYNDLGTDGPSPIISVIVLRPPIFSVTPKAIYIQKLGETAELPCEAIDRDGNNRPTIVWSRKDGLPLPVERHSFSGGNLTIVNLLETDRGMYECSATNEAATITAEAELMIENIAPRPPYNLTANSTETCITISWQPAGYLRPNLEYTVWYRLSDAPEWRTLRVLDKTVMEATVQHLLPGREYEFMVLSQDRYGDGMFSKQFRFQTQASPLRGEDFDAEHLQHQQSVPSIGGLGAPWNLSIIDTPQGWLLHWEHPTQGLETLRLYTVRWWKEPEHFLIGTAETFDNFYQLRHLKEDVTFKIQVVAVGADARQVASPELLLEVPSQRKARALIIGSSVGIIFLLCALCAFLYVKRSCLRHLFSRGNEGASGDEETVESGDCDSDQERDSNKIRAAS</sequence>
<evidence type="ECO:0000256" key="1">
    <source>
        <dbReference type="ARBA" id="ARBA00022729"/>
    </source>
</evidence>
<evidence type="ECO:0000256" key="2">
    <source>
        <dbReference type="ARBA" id="ARBA00022737"/>
    </source>
</evidence>
<dbReference type="Gene3D" id="2.60.40.10">
    <property type="entry name" value="Immunoglobulins"/>
    <property type="match status" value="5"/>
</dbReference>